<dbReference type="GO" id="GO:0005829">
    <property type="term" value="C:cytosol"/>
    <property type="evidence" value="ECO:0007669"/>
    <property type="project" value="TreeGrafter"/>
</dbReference>
<dbReference type="InterPro" id="IPR011006">
    <property type="entry name" value="CheY-like_superfamily"/>
</dbReference>
<feature type="domain" description="Response regulatory" evidence="5">
    <location>
        <begin position="6"/>
        <end position="122"/>
    </location>
</feature>
<dbReference type="Pfam" id="PF01656">
    <property type="entry name" value="CbiA"/>
    <property type="match status" value="1"/>
</dbReference>
<dbReference type="Gene3D" id="3.40.50.2300">
    <property type="match status" value="1"/>
</dbReference>
<dbReference type="GO" id="GO:0005524">
    <property type="term" value="F:ATP binding"/>
    <property type="evidence" value="ECO:0007669"/>
    <property type="project" value="UniProtKB-KW"/>
</dbReference>
<evidence type="ECO:0000256" key="3">
    <source>
        <dbReference type="PROSITE-ProRule" id="PRU00169"/>
    </source>
</evidence>
<dbReference type="Pfam" id="PF00072">
    <property type="entry name" value="Response_reg"/>
    <property type="match status" value="1"/>
</dbReference>
<dbReference type="SUPFAM" id="SSF52540">
    <property type="entry name" value="P-loop containing nucleoside triphosphate hydrolases"/>
    <property type="match status" value="1"/>
</dbReference>
<dbReference type="EMBL" id="CP001848">
    <property type="protein sequence ID" value="ADB16751.1"/>
    <property type="molecule type" value="Genomic_DNA"/>
</dbReference>
<name>D2R1N2_PIRSD</name>
<dbReference type="STRING" id="530564.Psta_2077"/>
<accession>D2R1N2</accession>
<dbReference type="GO" id="GO:0009898">
    <property type="term" value="C:cytoplasmic side of plasma membrane"/>
    <property type="evidence" value="ECO:0007669"/>
    <property type="project" value="TreeGrafter"/>
</dbReference>
<dbReference type="InterPro" id="IPR002586">
    <property type="entry name" value="CobQ/CobB/MinD/ParA_Nub-bd_dom"/>
</dbReference>
<gene>
    <name evidence="6" type="ordered locus">Psta_2077</name>
</gene>
<protein>
    <submittedName>
        <fullName evidence="6">Response regulator receiver protein</fullName>
    </submittedName>
</protein>
<dbReference type="PANTHER" id="PTHR43384">
    <property type="entry name" value="SEPTUM SITE-DETERMINING PROTEIN MIND HOMOLOG, CHLOROPLASTIC-RELATED"/>
    <property type="match status" value="1"/>
</dbReference>
<evidence type="ECO:0000256" key="2">
    <source>
        <dbReference type="ARBA" id="ARBA00022840"/>
    </source>
</evidence>
<dbReference type="PROSITE" id="PS50110">
    <property type="entry name" value="RESPONSE_REGULATORY"/>
    <property type="match status" value="1"/>
</dbReference>
<dbReference type="AlphaFoldDB" id="D2R1N2"/>
<evidence type="ECO:0000259" key="5">
    <source>
        <dbReference type="PROSITE" id="PS50110"/>
    </source>
</evidence>
<dbReference type="PANTHER" id="PTHR43384:SF6">
    <property type="entry name" value="SEPTUM SITE-DETERMINING PROTEIN MIND HOMOLOG, CHLOROPLASTIC"/>
    <property type="match status" value="1"/>
</dbReference>
<reference evidence="6 7" key="1">
    <citation type="journal article" date="2009" name="Stand. Genomic Sci.">
        <title>Complete genome sequence of Pirellula staleyi type strain (ATCC 27377).</title>
        <authorList>
            <person name="Clum A."/>
            <person name="Tindall B.J."/>
            <person name="Sikorski J."/>
            <person name="Ivanova N."/>
            <person name="Mavrommatis K."/>
            <person name="Lucas S."/>
            <person name="Glavina del Rio T."/>
            <person name="Nolan M."/>
            <person name="Chen F."/>
            <person name="Tice H."/>
            <person name="Pitluck S."/>
            <person name="Cheng J.F."/>
            <person name="Chertkov O."/>
            <person name="Brettin T."/>
            <person name="Han C."/>
            <person name="Detter J.C."/>
            <person name="Kuske C."/>
            <person name="Bruce D."/>
            <person name="Goodwin L."/>
            <person name="Ovchinikova G."/>
            <person name="Pati A."/>
            <person name="Mikhailova N."/>
            <person name="Chen A."/>
            <person name="Palaniappan K."/>
            <person name="Land M."/>
            <person name="Hauser L."/>
            <person name="Chang Y.J."/>
            <person name="Jeffries C.D."/>
            <person name="Chain P."/>
            <person name="Rohde M."/>
            <person name="Goker M."/>
            <person name="Bristow J."/>
            <person name="Eisen J.A."/>
            <person name="Markowitz V."/>
            <person name="Hugenholtz P."/>
            <person name="Kyrpides N.C."/>
            <person name="Klenk H.P."/>
            <person name="Lapidus A."/>
        </authorList>
    </citation>
    <scope>NUCLEOTIDE SEQUENCE [LARGE SCALE GENOMIC DNA]</scope>
    <source>
        <strain evidence="7">ATCC 27377 / DSM 6068 / ICPB 4128</strain>
    </source>
</reference>
<dbReference type="CDD" id="cd03111">
    <property type="entry name" value="CpaE-like"/>
    <property type="match status" value="1"/>
</dbReference>
<keyword evidence="1" id="KW-0547">Nucleotide-binding</keyword>
<proteinExistence type="predicted"/>
<dbReference type="GO" id="GO:0000160">
    <property type="term" value="P:phosphorelay signal transduction system"/>
    <property type="evidence" value="ECO:0007669"/>
    <property type="project" value="InterPro"/>
</dbReference>
<evidence type="ECO:0000256" key="1">
    <source>
        <dbReference type="ARBA" id="ARBA00022741"/>
    </source>
</evidence>
<dbReference type="HOGENOM" id="CLU_033160_2_1_0"/>
<dbReference type="SUPFAM" id="SSF52172">
    <property type="entry name" value="CheY-like"/>
    <property type="match status" value="1"/>
</dbReference>
<dbReference type="Gene3D" id="3.40.50.300">
    <property type="entry name" value="P-loop containing nucleotide triphosphate hydrolases"/>
    <property type="match status" value="1"/>
</dbReference>
<dbReference type="Proteomes" id="UP000001887">
    <property type="component" value="Chromosome"/>
</dbReference>
<dbReference type="SMART" id="SM00448">
    <property type="entry name" value="REC"/>
    <property type="match status" value="1"/>
</dbReference>
<evidence type="ECO:0000256" key="4">
    <source>
        <dbReference type="SAM" id="MobiDB-lite"/>
    </source>
</evidence>
<dbReference type="InterPro" id="IPR001789">
    <property type="entry name" value="Sig_transdc_resp-reg_receiver"/>
</dbReference>
<dbReference type="eggNOG" id="COG2197">
    <property type="taxonomic scope" value="Bacteria"/>
</dbReference>
<dbReference type="GO" id="GO:0051782">
    <property type="term" value="P:negative regulation of cell division"/>
    <property type="evidence" value="ECO:0007669"/>
    <property type="project" value="TreeGrafter"/>
</dbReference>
<feature type="region of interest" description="Disordered" evidence="4">
    <location>
        <begin position="378"/>
        <end position="411"/>
    </location>
</feature>
<dbReference type="GO" id="GO:0016887">
    <property type="term" value="F:ATP hydrolysis activity"/>
    <property type="evidence" value="ECO:0007669"/>
    <property type="project" value="TreeGrafter"/>
</dbReference>
<dbReference type="InterPro" id="IPR027417">
    <property type="entry name" value="P-loop_NTPase"/>
</dbReference>
<dbReference type="eggNOG" id="COG4963">
    <property type="taxonomic scope" value="Bacteria"/>
</dbReference>
<evidence type="ECO:0000313" key="7">
    <source>
        <dbReference type="Proteomes" id="UP000001887"/>
    </source>
</evidence>
<evidence type="ECO:0000313" key="6">
    <source>
        <dbReference type="EMBL" id="ADB16751.1"/>
    </source>
</evidence>
<sequence>MSNVLRLAIVDPNDTSRNALKSMLLGMDVVWLEAECSRYEFFADVIGQTKPDIGVISIDSNPEKGLKLIEQIHISAPDCALLVVSSSSDGQTILRAMRAGAKEFLTQPIRVEDLLHALDRIGSQKFGAGEGRTRSCHVIAVAGATGGVGTTSLAVNLGCVLAAEPRNSVVLVDLDLSLGDADVFLDTIPDYTLVDVAQNISRLDFTLLKRSLTKHSSGLYLLPRPVQLQDTALITPDDLTRVLGLLKASFTHMILDLSKGYTPADFVALKSAKDILLVTQLDLPCLRNVVRLMMSFGETEGLKDKVKIVVNRVGLDTGSISVKKAQETMGREIYWQLPNDYRTMVEVRNNGVPLIEQAPRASITQAVVTLAEALGAEEKTKEAEPAAAGAGKSGGGWLSFLSGKGKPKGSK</sequence>
<keyword evidence="2" id="KW-0067">ATP-binding</keyword>
<comment type="caution">
    <text evidence="3">Lacks conserved residue(s) required for the propagation of feature annotation.</text>
</comment>
<dbReference type="OrthoDB" id="9768734at2"/>
<dbReference type="KEGG" id="psl:Psta_2077"/>
<dbReference type="InterPro" id="IPR050625">
    <property type="entry name" value="ParA/MinD_ATPase"/>
</dbReference>
<organism evidence="6 7">
    <name type="scientific">Pirellula staleyi (strain ATCC 27377 / DSM 6068 / ICPB 4128)</name>
    <name type="common">Pirella staleyi</name>
    <dbReference type="NCBI Taxonomy" id="530564"/>
    <lineage>
        <taxon>Bacteria</taxon>
        <taxon>Pseudomonadati</taxon>
        <taxon>Planctomycetota</taxon>
        <taxon>Planctomycetia</taxon>
        <taxon>Pirellulales</taxon>
        <taxon>Pirellulaceae</taxon>
        <taxon>Pirellula</taxon>
    </lineage>
</organism>
<keyword evidence="7" id="KW-1185">Reference proteome</keyword>